<dbReference type="PANTHER" id="PTHR12763:SF28">
    <property type="entry name" value="GEO10507P1-RELATED"/>
    <property type="match status" value="1"/>
</dbReference>
<dbReference type="PANTHER" id="PTHR12763">
    <property type="match status" value="1"/>
</dbReference>
<dbReference type="SUPFAM" id="SSF46565">
    <property type="entry name" value="Chaperone J-domain"/>
    <property type="match status" value="1"/>
</dbReference>
<dbReference type="STRING" id="1045558.SAMN05216175_103161"/>
<dbReference type="EMBL" id="FOOU01000003">
    <property type="protein sequence ID" value="SFG08327.1"/>
    <property type="molecule type" value="Genomic_DNA"/>
</dbReference>
<sequence>MSPVVIIILGTLLIAGMLWMKTVPAHRRGAVAFKILILLLVAIIVILTVTGRLPWMGALVAGFFLLLKKYSAVLRAIPFLRYIFGNRKTANTQKNSSSGFQMTRQDALKILGLEEGCTSEEVIRAHRKLMQKLHPDHGGNSFLAAQINEARALLLKE</sequence>
<dbReference type="OrthoDB" id="9811070at2"/>
<evidence type="ECO:0000256" key="2">
    <source>
        <dbReference type="ARBA" id="ARBA00022692"/>
    </source>
</evidence>
<gene>
    <name evidence="9" type="ORF">SAMN05216175_103161</name>
</gene>
<keyword evidence="5" id="KW-0143">Chaperone</keyword>
<name>A0A1I2P331_9GAMM</name>
<keyword evidence="10" id="KW-1185">Reference proteome</keyword>
<dbReference type="CDD" id="cd06257">
    <property type="entry name" value="DnaJ"/>
    <property type="match status" value="1"/>
</dbReference>
<evidence type="ECO:0000256" key="1">
    <source>
        <dbReference type="ARBA" id="ARBA00004167"/>
    </source>
</evidence>
<comment type="subcellular location">
    <subcellularLocation>
        <location evidence="1">Membrane</location>
        <topology evidence="1">Single-pass membrane protein</topology>
    </subcellularLocation>
</comment>
<feature type="domain" description="J" evidence="8">
    <location>
        <begin position="106"/>
        <end position="157"/>
    </location>
</feature>
<comment type="similarity">
    <text evidence="6">Belongs to the TIM14 family.</text>
</comment>
<feature type="transmembrane region" description="Helical" evidence="7">
    <location>
        <begin position="6"/>
        <end position="24"/>
    </location>
</feature>
<feature type="transmembrane region" description="Helical" evidence="7">
    <location>
        <begin position="31"/>
        <end position="49"/>
    </location>
</feature>
<dbReference type="Gene3D" id="1.10.287.110">
    <property type="entry name" value="DnaJ domain"/>
    <property type="match status" value="1"/>
</dbReference>
<dbReference type="RefSeq" id="WP_090725674.1">
    <property type="nucleotide sequence ID" value="NZ_FOOU01000003.1"/>
</dbReference>
<accession>A0A1I2P331</accession>
<dbReference type="InterPro" id="IPR001623">
    <property type="entry name" value="DnaJ_domain"/>
</dbReference>
<feature type="transmembrane region" description="Helical" evidence="7">
    <location>
        <begin position="55"/>
        <end position="77"/>
    </location>
</feature>
<keyword evidence="4 7" id="KW-0472">Membrane</keyword>
<protein>
    <recommendedName>
        <fullName evidence="8">J domain-containing protein</fullName>
    </recommendedName>
</protein>
<evidence type="ECO:0000259" key="8">
    <source>
        <dbReference type="PROSITE" id="PS50076"/>
    </source>
</evidence>
<dbReference type="Proteomes" id="UP000198623">
    <property type="component" value="Unassembled WGS sequence"/>
</dbReference>
<evidence type="ECO:0000256" key="7">
    <source>
        <dbReference type="SAM" id="Phobius"/>
    </source>
</evidence>
<evidence type="ECO:0000256" key="4">
    <source>
        <dbReference type="ARBA" id="ARBA00023136"/>
    </source>
</evidence>
<dbReference type="PROSITE" id="PS50076">
    <property type="entry name" value="DNAJ_2"/>
    <property type="match status" value="1"/>
</dbReference>
<evidence type="ECO:0000313" key="9">
    <source>
        <dbReference type="EMBL" id="SFG08327.1"/>
    </source>
</evidence>
<keyword evidence="2 7" id="KW-0812">Transmembrane</keyword>
<keyword evidence="3 7" id="KW-1133">Transmembrane helix</keyword>
<dbReference type="SMART" id="SM00271">
    <property type="entry name" value="DnaJ"/>
    <property type="match status" value="1"/>
</dbReference>
<proteinExistence type="inferred from homology"/>
<evidence type="ECO:0000256" key="3">
    <source>
        <dbReference type="ARBA" id="ARBA00022989"/>
    </source>
</evidence>
<reference evidence="10" key="1">
    <citation type="submission" date="2016-10" db="EMBL/GenBank/DDBJ databases">
        <authorList>
            <person name="Varghese N."/>
            <person name="Submissions S."/>
        </authorList>
    </citation>
    <scope>NUCLEOTIDE SEQUENCE [LARGE SCALE GENOMIC DNA]</scope>
    <source>
        <strain evidence="10">CGMCC 1.10971</strain>
    </source>
</reference>
<dbReference type="InterPro" id="IPR036869">
    <property type="entry name" value="J_dom_sf"/>
</dbReference>
<dbReference type="AlphaFoldDB" id="A0A1I2P331"/>
<evidence type="ECO:0000313" key="10">
    <source>
        <dbReference type="Proteomes" id="UP000198623"/>
    </source>
</evidence>
<evidence type="ECO:0000256" key="5">
    <source>
        <dbReference type="ARBA" id="ARBA00023186"/>
    </source>
</evidence>
<evidence type="ECO:0000256" key="6">
    <source>
        <dbReference type="ARBA" id="ARBA00038105"/>
    </source>
</evidence>
<dbReference type="GO" id="GO:0016020">
    <property type="term" value="C:membrane"/>
    <property type="evidence" value="ECO:0007669"/>
    <property type="project" value="UniProtKB-SubCell"/>
</dbReference>
<organism evidence="9 10">
    <name type="scientific">Neptunomonas qingdaonensis</name>
    <dbReference type="NCBI Taxonomy" id="1045558"/>
    <lineage>
        <taxon>Bacteria</taxon>
        <taxon>Pseudomonadati</taxon>
        <taxon>Pseudomonadota</taxon>
        <taxon>Gammaproteobacteria</taxon>
        <taxon>Oceanospirillales</taxon>
        <taxon>Oceanospirillaceae</taxon>
        <taxon>Neptunomonas</taxon>
    </lineage>
</organism>